<dbReference type="GO" id="GO:0030697">
    <property type="term" value="F:tRNA (uracil(54)-C5)-methyltransferase activity, S-adenosyl methionine-dependent"/>
    <property type="evidence" value="ECO:0007669"/>
    <property type="project" value="InterPro"/>
</dbReference>
<accession>A0AAX4P143</accession>
<feature type="active site" evidence="6">
    <location>
        <position position="398"/>
    </location>
</feature>
<evidence type="ECO:0000256" key="3">
    <source>
        <dbReference type="ARBA" id="ARBA00022691"/>
    </source>
</evidence>
<dbReference type="InterPro" id="IPR030390">
    <property type="entry name" value="MeTrfase_TrmA_AS"/>
</dbReference>
<feature type="binding site" evidence="5">
    <location>
        <position position="316"/>
    </location>
    <ligand>
        <name>S-adenosyl-L-methionine</name>
        <dbReference type="ChEBI" id="CHEBI:59789"/>
    </ligand>
</feature>
<gene>
    <name evidence="7" type="ORF">HKI87_02g10350</name>
</gene>
<keyword evidence="1 5" id="KW-0489">Methyltransferase</keyword>
<dbReference type="InterPro" id="IPR010280">
    <property type="entry name" value="U5_MeTrfase_fam"/>
</dbReference>
<keyword evidence="8" id="KW-1185">Reference proteome</keyword>
<comment type="caution">
    <text evidence="5">Lacks conserved residue(s) required for the propagation of feature annotation.</text>
</comment>
<dbReference type="EMBL" id="CP151502">
    <property type="protein sequence ID" value="WZN59509.1"/>
    <property type="molecule type" value="Genomic_DNA"/>
</dbReference>
<organism evidence="7 8">
    <name type="scientific">Chloropicon roscoffensis</name>
    <dbReference type="NCBI Taxonomy" id="1461544"/>
    <lineage>
        <taxon>Eukaryota</taxon>
        <taxon>Viridiplantae</taxon>
        <taxon>Chlorophyta</taxon>
        <taxon>Chloropicophyceae</taxon>
        <taxon>Chloropicales</taxon>
        <taxon>Chloropicaceae</taxon>
        <taxon>Chloropicon</taxon>
    </lineage>
</organism>
<name>A0AAX4P143_9CHLO</name>
<keyword evidence="4" id="KW-0819">tRNA processing</keyword>
<evidence type="ECO:0000256" key="4">
    <source>
        <dbReference type="ARBA" id="ARBA00022694"/>
    </source>
</evidence>
<evidence type="ECO:0000256" key="2">
    <source>
        <dbReference type="ARBA" id="ARBA00022679"/>
    </source>
</evidence>
<dbReference type="Proteomes" id="UP001472866">
    <property type="component" value="Chromosome 02"/>
</dbReference>
<sequence length="449" mass="49886">MVEGGVLVGKAGRMGSASCPIPPASTSGRRTRWRLPCPCVPIGRTRAHSNANQESGGELALARIPYHDYRPERYDEIFRDKVREIEESFGSMLSGVEVTAQASAPTHFRLRCRFAVSASVDRDTGETRLVHTLFDRGADRVEVSSFPIASRQINDLMPRLMRHLEGLEGEAAAQVRDGLDAVHYLGTMRGRDVVVTLIYGRPIQGEGWKREVTKLAEELGVSVVGRSKGVKLVAGRDYVVERMAVGGRDVTWKQVEGSFSNPNGGICKDTMDHICELCEQISSREGREGDLLDLYCGNGNYTVPLSRLFGRVLSVEINDRLVEAARENMEQNGVDNVTLVRSDCLKFSAGLRARAGPEHKCASRFDFSTILVDPPRAGLDPNTLEVASRFRNVLYISCNADTLRTCLRALLRTHDLRSFRVFDHFPYTKYSECVVHLERKEAGGRANRV</sequence>
<evidence type="ECO:0000313" key="7">
    <source>
        <dbReference type="EMBL" id="WZN59509.1"/>
    </source>
</evidence>
<evidence type="ECO:0000256" key="6">
    <source>
        <dbReference type="PROSITE-ProRule" id="PRU10015"/>
    </source>
</evidence>
<dbReference type="PROSITE" id="PS51687">
    <property type="entry name" value="SAM_MT_RNA_M5U"/>
    <property type="match status" value="1"/>
</dbReference>
<dbReference type="Pfam" id="PF05958">
    <property type="entry name" value="tRNA_U5-meth_tr"/>
    <property type="match status" value="1"/>
</dbReference>
<dbReference type="SUPFAM" id="SSF53335">
    <property type="entry name" value="S-adenosyl-L-methionine-dependent methyltransferases"/>
    <property type="match status" value="1"/>
</dbReference>
<feature type="active site" description="Nucleophile" evidence="5">
    <location>
        <position position="398"/>
    </location>
</feature>
<keyword evidence="3 5" id="KW-0949">S-adenosyl-L-methionine</keyword>
<dbReference type="GO" id="GO:0000049">
    <property type="term" value="F:tRNA binding"/>
    <property type="evidence" value="ECO:0007669"/>
    <property type="project" value="TreeGrafter"/>
</dbReference>
<dbReference type="PANTHER" id="PTHR47790">
    <property type="entry name" value="TRNA/TMRNA (URACIL-C(5))-METHYLTRANSFERASE"/>
    <property type="match status" value="1"/>
</dbReference>
<feature type="binding site" evidence="5">
    <location>
        <position position="373"/>
    </location>
    <ligand>
        <name>S-adenosyl-L-methionine</name>
        <dbReference type="ChEBI" id="CHEBI:59789"/>
    </ligand>
</feature>
<evidence type="ECO:0000256" key="1">
    <source>
        <dbReference type="ARBA" id="ARBA00022603"/>
    </source>
</evidence>
<proteinExistence type="inferred from homology"/>
<dbReference type="GO" id="GO:0019843">
    <property type="term" value="F:rRNA binding"/>
    <property type="evidence" value="ECO:0007669"/>
    <property type="project" value="TreeGrafter"/>
</dbReference>
<dbReference type="PANTHER" id="PTHR47790:SF2">
    <property type="entry name" value="TRNA_TMRNA (URACIL-C(5))-METHYLTRANSFERASE"/>
    <property type="match status" value="1"/>
</dbReference>
<evidence type="ECO:0000313" key="8">
    <source>
        <dbReference type="Proteomes" id="UP001472866"/>
    </source>
</evidence>
<dbReference type="GO" id="GO:0008033">
    <property type="term" value="P:tRNA processing"/>
    <property type="evidence" value="ECO:0007669"/>
    <property type="project" value="UniProtKB-KW"/>
</dbReference>
<evidence type="ECO:0000256" key="5">
    <source>
        <dbReference type="PROSITE-ProRule" id="PRU01024"/>
    </source>
</evidence>
<protein>
    <submittedName>
        <fullName evidence="7">tRNA/tmRNA (Uracil-C(5))-methyltransferase</fullName>
    </submittedName>
</protein>
<dbReference type="GO" id="GO:0032259">
    <property type="term" value="P:methylation"/>
    <property type="evidence" value="ECO:0007669"/>
    <property type="project" value="UniProtKB-KW"/>
</dbReference>
<comment type="similarity">
    <text evidence="5">Belongs to the class I-like SAM-binding methyltransferase superfamily. RNA M5U methyltransferase family.</text>
</comment>
<dbReference type="AlphaFoldDB" id="A0AAX4P143"/>
<dbReference type="PROSITE" id="PS01230">
    <property type="entry name" value="TRMA_1"/>
    <property type="match status" value="1"/>
</dbReference>
<dbReference type="Gene3D" id="3.40.50.150">
    <property type="entry name" value="Vaccinia Virus protein VP39"/>
    <property type="match status" value="1"/>
</dbReference>
<dbReference type="InterPro" id="IPR029063">
    <property type="entry name" value="SAM-dependent_MTases_sf"/>
</dbReference>
<reference evidence="7 8" key="1">
    <citation type="submission" date="2024-03" db="EMBL/GenBank/DDBJ databases">
        <title>Complete genome sequence of the green alga Chloropicon roscoffensis RCC1871.</title>
        <authorList>
            <person name="Lemieux C."/>
            <person name="Pombert J.-F."/>
            <person name="Otis C."/>
            <person name="Turmel M."/>
        </authorList>
    </citation>
    <scope>NUCLEOTIDE SEQUENCE [LARGE SCALE GENOMIC DNA]</scope>
    <source>
        <strain evidence="7 8">RCC1871</strain>
    </source>
</reference>
<dbReference type="CDD" id="cd02440">
    <property type="entry name" value="AdoMet_MTases"/>
    <property type="match status" value="1"/>
</dbReference>
<keyword evidence="2 5" id="KW-0808">Transferase</keyword>
<dbReference type="InterPro" id="IPR011869">
    <property type="entry name" value="TrmA_MeTrfase"/>
</dbReference>
<feature type="binding site" evidence="5">
    <location>
        <position position="295"/>
    </location>
    <ligand>
        <name>S-adenosyl-L-methionine</name>
        <dbReference type="ChEBI" id="CHEBI:59789"/>
    </ligand>
</feature>
<dbReference type="Gene3D" id="2.40.50.1070">
    <property type="match status" value="1"/>
</dbReference>
<dbReference type="GO" id="GO:0005829">
    <property type="term" value="C:cytosol"/>
    <property type="evidence" value="ECO:0007669"/>
    <property type="project" value="TreeGrafter"/>
</dbReference>